<keyword evidence="3" id="KW-1185">Reference proteome</keyword>
<proteinExistence type="predicted"/>
<name>A0A9J6D4C4_RHIMP</name>
<sequence>MATWVLATSVPLAPLPPLPNSPTRRSSATAGSQAPYIAVMDVQSPEIPPSTSSSTGIASRKREHDGYLKSAEALVKELTKCTSCRSRGEAEEEKRGAAKKMCAIDQPAVLKQIVSATLPTSADAHGPQRTCHPHHESPDLRVTPHLQAEKEQGPWPEYPLQI</sequence>
<evidence type="ECO:0000313" key="3">
    <source>
        <dbReference type="Proteomes" id="UP000821866"/>
    </source>
</evidence>
<feature type="compositionally biased region" description="Low complexity" evidence="1">
    <location>
        <begin position="1"/>
        <end position="12"/>
    </location>
</feature>
<reference evidence="2" key="1">
    <citation type="journal article" date="2020" name="Cell">
        <title>Large-Scale Comparative Analyses of Tick Genomes Elucidate Their Genetic Diversity and Vector Capacities.</title>
        <authorList>
            <consortium name="Tick Genome and Microbiome Consortium (TIGMIC)"/>
            <person name="Jia N."/>
            <person name="Wang J."/>
            <person name="Shi W."/>
            <person name="Du L."/>
            <person name="Sun Y."/>
            <person name="Zhan W."/>
            <person name="Jiang J.F."/>
            <person name="Wang Q."/>
            <person name="Zhang B."/>
            <person name="Ji P."/>
            <person name="Bell-Sakyi L."/>
            <person name="Cui X.M."/>
            <person name="Yuan T.T."/>
            <person name="Jiang B.G."/>
            <person name="Yang W.F."/>
            <person name="Lam T.T."/>
            <person name="Chang Q.C."/>
            <person name="Ding S.J."/>
            <person name="Wang X.J."/>
            <person name="Zhu J.G."/>
            <person name="Ruan X.D."/>
            <person name="Zhao L."/>
            <person name="Wei J.T."/>
            <person name="Ye R.Z."/>
            <person name="Que T.C."/>
            <person name="Du C.H."/>
            <person name="Zhou Y.H."/>
            <person name="Cheng J.X."/>
            <person name="Dai P.F."/>
            <person name="Guo W.B."/>
            <person name="Han X.H."/>
            <person name="Huang E.J."/>
            <person name="Li L.F."/>
            <person name="Wei W."/>
            <person name="Gao Y.C."/>
            <person name="Liu J.Z."/>
            <person name="Shao H.Z."/>
            <person name="Wang X."/>
            <person name="Wang C.C."/>
            <person name="Yang T.C."/>
            <person name="Huo Q.B."/>
            <person name="Li W."/>
            <person name="Chen H.Y."/>
            <person name="Chen S.E."/>
            <person name="Zhou L.G."/>
            <person name="Ni X.B."/>
            <person name="Tian J.H."/>
            <person name="Sheng Y."/>
            <person name="Liu T."/>
            <person name="Pan Y.S."/>
            <person name="Xia L.Y."/>
            <person name="Li J."/>
            <person name="Zhao F."/>
            <person name="Cao W.C."/>
        </authorList>
    </citation>
    <scope>NUCLEOTIDE SEQUENCE</scope>
    <source>
        <strain evidence="2">Rmic-2018</strain>
    </source>
</reference>
<comment type="caution">
    <text evidence="2">The sequence shown here is derived from an EMBL/GenBank/DDBJ whole genome shotgun (WGS) entry which is preliminary data.</text>
</comment>
<dbReference type="AlphaFoldDB" id="A0A9J6D4C4"/>
<organism evidence="2 3">
    <name type="scientific">Rhipicephalus microplus</name>
    <name type="common">Cattle tick</name>
    <name type="synonym">Boophilus microplus</name>
    <dbReference type="NCBI Taxonomy" id="6941"/>
    <lineage>
        <taxon>Eukaryota</taxon>
        <taxon>Metazoa</taxon>
        <taxon>Ecdysozoa</taxon>
        <taxon>Arthropoda</taxon>
        <taxon>Chelicerata</taxon>
        <taxon>Arachnida</taxon>
        <taxon>Acari</taxon>
        <taxon>Parasitiformes</taxon>
        <taxon>Ixodida</taxon>
        <taxon>Ixodoidea</taxon>
        <taxon>Ixodidae</taxon>
        <taxon>Rhipicephalinae</taxon>
        <taxon>Rhipicephalus</taxon>
        <taxon>Boophilus</taxon>
    </lineage>
</organism>
<accession>A0A9J6D4C4</accession>
<reference evidence="2" key="2">
    <citation type="submission" date="2021-09" db="EMBL/GenBank/DDBJ databases">
        <authorList>
            <person name="Jia N."/>
            <person name="Wang J."/>
            <person name="Shi W."/>
            <person name="Du L."/>
            <person name="Sun Y."/>
            <person name="Zhan W."/>
            <person name="Jiang J."/>
            <person name="Wang Q."/>
            <person name="Zhang B."/>
            <person name="Ji P."/>
            <person name="Sakyi L.B."/>
            <person name="Cui X."/>
            <person name="Yuan T."/>
            <person name="Jiang B."/>
            <person name="Yang W."/>
            <person name="Lam T.T.-Y."/>
            <person name="Chang Q."/>
            <person name="Ding S."/>
            <person name="Wang X."/>
            <person name="Zhu J."/>
            <person name="Ruan X."/>
            <person name="Zhao L."/>
            <person name="Wei J."/>
            <person name="Que T."/>
            <person name="Du C."/>
            <person name="Cheng J."/>
            <person name="Dai P."/>
            <person name="Han X."/>
            <person name="Huang E."/>
            <person name="Gao Y."/>
            <person name="Liu J."/>
            <person name="Shao H."/>
            <person name="Ye R."/>
            <person name="Li L."/>
            <person name="Wei W."/>
            <person name="Wang X."/>
            <person name="Wang C."/>
            <person name="Huo Q."/>
            <person name="Li W."/>
            <person name="Guo W."/>
            <person name="Chen H."/>
            <person name="Chen S."/>
            <person name="Zhou L."/>
            <person name="Zhou L."/>
            <person name="Ni X."/>
            <person name="Tian J."/>
            <person name="Zhou Y."/>
            <person name="Sheng Y."/>
            <person name="Liu T."/>
            <person name="Pan Y."/>
            <person name="Xia L."/>
            <person name="Li J."/>
            <person name="Zhao F."/>
            <person name="Cao W."/>
        </authorList>
    </citation>
    <scope>NUCLEOTIDE SEQUENCE</scope>
    <source>
        <strain evidence="2">Rmic-2018</strain>
        <tissue evidence="2">Larvae</tissue>
    </source>
</reference>
<dbReference type="VEuPathDB" id="VectorBase:LOC119161800"/>
<feature type="region of interest" description="Disordered" evidence="1">
    <location>
        <begin position="1"/>
        <end position="64"/>
    </location>
</feature>
<evidence type="ECO:0000256" key="1">
    <source>
        <dbReference type="SAM" id="MobiDB-lite"/>
    </source>
</evidence>
<dbReference type="Proteomes" id="UP000821866">
    <property type="component" value="Chromosome 9"/>
</dbReference>
<evidence type="ECO:0000313" key="2">
    <source>
        <dbReference type="EMBL" id="KAH8009054.1"/>
    </source>
</evidence>
<protein>
    <submittedName>
        <fullName evidence="2">Uncharacterized protein</fullName>
    </submittedName>
</protein>
<dbReference type="EMBL" id="JABSTU010000011">
    <property type="protein sequence ID" value="KAH8009054.1"/>
    <property type="molecule type" value="Genomic_DNA"/>
</dbReference>
<gene>
    <name evidence="2" type="ORF">HPB51_009728</name>
</gene>
<feature type="region of interest" description="Disordered" evidence="1">
    <location>
        <begin position="119"/>
        <end position="162"/>
    </location>
</feature>